<evidence type="ECO:0000313" key="2">
    <source>
        <dbReference type="EMBL" id="MEC5384410.1"/>
    </source>
</evidence>
<evidence type="ECO:0008006" key="4">
    <source>
        <dbReference type="Google" id="ProtNLM"/>
    </source>
</evidence>
<dbReference type="Proteomes" id="UP001331561">
    <property type="component" value="Unassembled WGS sequence"/>
</dbReference>
<reference evidence="2 3" key="1">
    <citation type="submission" date="2024-01" db="EMBL/GenBank/DDBJ databases">
        <title>Uliginosibacterium soil sp. nov.</title>
        <authorList>
            <person name="Lv Y."/>
        </authorList>
    </citation>
    <scope>NUCLEOTIDE SEQUENCE [LARGE SCALE GENOMIC DNA]</scope>
    <source>
        <strain evidence="2 3">H3</strain>
    </source>
</reference>
<organism evidence="2 3">
    <name type="scientific">Uliginosibacterium silvisoli</name>
    <dbReference type="NCBI Taxonomy" id="3114758"/>
    <lineage>
        <taxon>Bacteria</taxon>
        <taxon>Pseudomonadati</taxon>
        <taxon>Pseudomonadota</taxon>
        <taxon>Betaproteobacteria</taxon>
        <taxon>Rhodocyclales</taxon>
        <taxon>Zoogloeaceae</taxon>
        <taxon>Uliginosibacterium</taxon>
    </lineage>
</organism>
<feature type="chain" id="PRO_5046394251" description="Exopolysaccharide biosynthesis operon protein EpsL" evidence="1">
    <location>
        <begin position="34"/>
        <end position="410"/>
    </location>
</feature>
<keyword evidence="3" id="KW-1185">Reference proteome</keyword>
<dbReference type="EMBL" id="JAYXHS010000001">
    <property type="protein sequence ID" value="MEC5384410.1"/>
    <property type="molecule type" value="Genomic_DNA"/>
</dbReference>
<proteinExistence type="predicted"/>
<comment type="caution">
    <text evidence="2">The sequence shown here is derived from an EMBL/GenBank/DDBJ whole genome shotgun (WGS) entry which is preliminary data.</text>
</comment>
<keyword evidence="1" id="KW-0732">Signal</keyword>
<sequence>MKIIARSPRLFWRMWLSLSPTVALLAYSGLATARDGNVFGLTLAETLQYDTNPMRVASETDNRRALNSDRRDDFISSTTAALTASKQLGRHNLYGELSQTYVVFQEFTRLNYTSENSRVGWSGVYGAENNWDAYYRHTVTHSDFADLQLALTNLVTSDTLGARLSQRIATDWLFRPEVSQNKDRNSADIKKGGDGTTRNVWLNLGYRPYTANVLEAQYRLSEREYVYGGGYRQNELGAFGSWGGNTASAFELRVALVEQRAKSGSASQGVGDFHQVVGHANYRWRPTGASTLNFRLFREISTINFGTDQDAVARGGTASWSWTPLAKVKFDTIFDYRKREFPNTTVIDPGSPGSRITVHDRTHYVSLGATYVPTQALTVQANARTETRHADPSYLGYEDRVYSLTLQYAF</sequence>
<dbReference type="RefSeq" id="WP_327597389.1">
    <property type="nucleotide sequence ID" value="NZ_JAYXHS010000001.1"/>
</dbReference>
<gene>
    <name evidence="2" type="ORF">VVD49_01675</name>
</gene>
<evidence type="ECO:0000256" key="1">
    <source>
        <dbReference type="SAM" id="SignalP"/>
    </source>
</evidence>
<feature type="signal peptide" evidence="1">
    <location>
        <begin position="1"/>
        <end position="33"/>
    </location>
</feature>
<evidence type="ECO:0000313" key="3">
    <source>
        <dbReference type="Proteomes" id="UP001331561"/>
    </source>
</evidence>
<name>A0ABU6JZL7_9RHOO</name>
<accession>A0ABU6JZL7</accession>
<protein>
    <recommendedName>
        <fullName evidence="4">Exopolysaccharide biosynthesis operon protein EpsL</fullName>
    </recommendedName>
</protein>